<evidence type="ECO:0000256" key="5">
    <source>
        <dbReference type="ARBA" id="ARBA00011748"/>
    </source>
</evidence>
<dbReference type="PANTHER" id="PTHR23033:SF14">
    <property type="entry name" value="GLYCOPROTEIN-N-ACETYLGALACTOSAMINE 3-BETA-GALACTOSYLTRANSFERASE 1-RELATED"/>
    <property type="match status" value="1"/>
</dbReference>
<dbReference type="InterPro" id="IPR003378">
    <property type="entry name" value="Fringe-like_glycosylTrfase"/>
</dbReference>
<comment type="similarity">
    <text evidence="4">Belongs to the glycosyltransferase 31 family. Beta3-Gal-T subfamily.</text>
</comment>
<dbReference type="InterPro" id="IPR026050">
    <property type="entry name" value="C1GALT1/C1GALT1_chp1"/>
</dbReference>
<keyword evidence="17" id="KW-0464">Manganese</keyword>
<dbReference type="Proteomes" id="UP000708208">
    <property type="component" value="Unassembled WGS sequence"/>
</dbReference>
<evidence type="ECO:0000256" key="15">
    <source>
        <dbReference type="ARBA" id="ARBA00023157"/>
    </source>
</evidence>
<evidence type="ECO:0000259" key="24">
    <source>
        <dbReference type="Pfam" id="PF02434"/>
    </source>
</evidence>
<evidence type="ECO:0000256" key="19">
    <source>
        <dbReference type="ARBA" id="ARBA00041226"/>
    </source>
</evidence>
<keyword evidence="10" id="KW-0479">Metal-binding</keyword>
<comment type="caution">
    <text evidence="25">The sequence shown here is derived from an EMBL/GenBank/DDBJ whole genome shotgun (WGS) entry which is preliminary data.</text>
</comment>
<protein>
    <recommendedName>
        <fullName evidence="18">Glycoprotein-N-acetylgalactosamine 3-beta-galactosyltransferase 1</fullName>
        <ecNumber evidence="6">2.4.1.122</ecNumber>
    </recommendedName>
    <alternativeName>
        <fullName evidence="20">Core 1 O-glycan T-synthase</fullName>
    </alternativeName>
    <alternativeName>
        <fullName evidence="21">Core 1 UDP-galactose:N-acetylgalactosamine-alpha-R beta 1,3-galactosyltransferase 1</fullName>
    </alternativeName>
    <alternativeName>
        <fullName evidence="19">Core 1 beta1,3-galactosyltransferase 1</fullName>
    </alternativeName>
</protein>
<evidence type="ECO:0000256" key="9">
    <source>
        <dbReference type="ARBA" id="ARBA00022692"/>
    </source>
</evidence>
<evidence type="ECO:0000256" key="7">
    <source>
        <dbReference type="ARBA" id="ARBA00022676"/>
    </source>
</evidence>
<evidence type="ECO:0000313" key="25">
    <source>
        <dbReference type="EMBL" id="CAG7820320.1"/>
    </source>
</evidence>
<evidence type="ECO:0000256" key="1">
    <source>
        <dbReference type="ARBA" id="ARBA00001936"/>
    </source>
</evidence>
<dbReference type="EMBL" id="CAJVCH010475210">
    <property type="protein sequence ID" value="CAG7820320.1"/>
    <property type="molecule type" value="Genomic_DNA"/>
</dbReference>
<evidence type="ECO:0000256" key="10">
    <source>
        <dbReference type="ARBA" id="ARBA00022723"/>
    </source>
</evidence>
<keyword evidence="8" id="KW-0808">Transferase</keyword>
<dbReference type="AlphaFoldDB" id="A0A8J2KS42"/>
<sequence>MVRRLEHRFFVVVCISFIFFLAFYWYSGMQTLVTVKTIETGLVDTKFGDFGPSESQILGQKVRILCLVLTGPKNIIKVRSVKDTWGRRCNKLLFVSSEVGNDTSLGIVALQNVSEGRNFLWAKTKQSFRYVWDNHMNDADWFMKADDDTYVVLDNLRHFLKDYDTHQPIYFGCKFNPDKTKLYASGGAGYVLSKESVRRFIEEALPNKKNCSAVPGGSEDLEMGKCLRNVGVELGDSRDKLGKHRFMALAPDRLVARYPSYPIPAWYKKYMAYPQGESLECCSQSAISFHYVTPPNMYVLEFLIYHLYPIGVGNDPGKSFIRPELTAISQATTTTTTITSKPLNSTKIVMISPVINTTKLVA</sequence>
<dbReference type="Pfam" id="PF02434">
    <property type="entry name" value="Fringe"/>
    <property type="match status" value="1"/>
</dbReference>
<name>A0A8J2KS42_9HEXA</name>
<keyword evidence="9 23" id="KW-0812">Transmembrane</keyword>
<keyword evidence="15" id="KW-1015">Disulfide bond</keyword>
<keyword evidence="7" id="KW-0328">Glycosyltransferase</keyword>
<dbReference type="FunFam" id="3.90.550.50:FF:000017">
    <property type="entry name" value="Glycoprotein-N-acetylgalactosamine 3-beta-galactosyltransferase 1"/>
    <property type="match status" value="1"/>
</dbReference>
<feature type="transmembrane region" description="Helical" evidence="23">
    <location>
        <begin position="9"/>
        <end position="26"/>
    </location>
</feature>
<feature type="domain" description="Fringe-like glycosyltransferase" evidence="24">
    <location>
        <begin position="78"/>
        <end position="237"/>
    </location>
</feature>
<comment type="subunit">
    <text evidence="5">Homodimer; disulfide-linked.</text>
</comment>
<reference evidence="25" key="1">
    <citation type="submission" date="2021-06" db="EMBL/GenBank/DDBJ databases">
        <authorList>
            <person name="Hodson N. C."/>
            <person name="Mongue J. A."/>
            <person name="Jaron S. K."/>
        </authorList>
    </citation>
    <scope>NUCLEOTIDE SEQUENCE</scope>
</reference>
<evidence type="ECO:0000256" key="23">
    <source>
        <dbReference type="SAM" id="Phobius"/>
    </source>
</evidence>
<proteinExistence type="inferred from homology"/>
<comment type="subcellular location">
    <subcellularLocation>
        <location evidence="2">Membrane</location>
        <topology evidence="2">Single-pass type II membrane protein</topology>
    </subcellularLocation>
</comment>
<evidence type="ECO:0000313" key="26">
    <source>
        <dbReference type="Proteomes" id="UP000708208"/>
    </source>
</evidence>
<keyword evidence="11" id="KW-0547">Nucleotide-binding</keyword>
<keyword evidence="12" id="KW-0735">Signal-anchor</keyword>
<comment type="pathway">
    <text evidence="3">Protein modification; protein glycosylation.</text>
</comment>
<dbReference type="GO" id="GO:0030145">
    <property type="term" value="F:manganese ion binding"/>
    <property type="evidence" value="ECO:0007669"/>
    <property type="project" value="UniProtKB-ARBA"/>
</dbReference>
<evidence type="ECO:0000256" key="12">
    <source>
        <dbReference type="ARBA" id="ARBA00022968"/>
    </source>
</evidence>
<keyword evidence="13 23" id="KW-1133">Transmembrane helix</keyword>
<evidence type="ECO:0000256" key="16">
    <source>
        <dbReference type="ARBA" id="ARBA00023180"/>
    </source>
</evidence>
<evidence type="ECO:0000256" key="6">
    <source>
        <dbReference type="ARBA" id="ARBA00012557"/>
    </source>
</evidence>
<comment type="function">
    <text evidence="22">Glycosyltransferase that generates the core 1 O-glycan Gal-beta1-3GalNAc-alpha1-Ser/Thr (T antigen), which is a precursor for many extended O-glycans in glycoproteins.</text>
</comment>
<evidence type="ECO:0000256" key="8">
    <source>
        <dbReference type="ARBA" id="ARBA00022679"/>
    </source>
</evidence>
<evidence type="ECO:0000256" key="18">
    <source>
        <dbReference type="ARBA" id="ARBA00040898"/>
    </source>
</evidence>
<dbReference type="GO" id="GO:0016020">
    <property type="term" value="C:membrane"/>
    <property type="evidence" value="ECO:0007669"/>
    <property type="project" value="UniProtKB-SubCell"/>
</dbReference>
<evidence type="ECO:0000256" key="17">
    <source>
        <dbReference type="ARBA" id="ARBA00023211"/>
    </source>
</evidence>
<evidence type="ECO:0000256" key="21">
    <source>
        <dbReference type="ARBA" id="ARBA00043065"/>
    </source>
</evidence>
<dbReference type="PANTHER" id="PTHR23033">
    <property type="entry name" value="BETA1,3-GALACTOSYLTRANSFERASE"/>
    <property type="match status" value="1"/>
</dbReference>
<dbReference type="GO" id="GO:0000166">
    <property type="term" value="F:nucleotide binding"/>
    <property type="evidence" value="ECO:0007669"/>
    <property type="project" value="UniProtKB-KW"/>
</dbReference>
<dbReference type="OrthoDB" id="414175at2759"/>
<evidence type="ECO:0000256" key="20">
    <source>
        <dbReference type="ARBA" id="ARBA00042009"/>
    </source>
</evidence>
<accession>A0A8J2KS42</accession>
<evidence type="ECO:0000256" key="13">
    <source>
        <dbReference type="ARBA" id="ARBA00022989"/>
    </source>
</evidence>
<evidence type="ECO:0000256" key="4">
    <source>
        <dbReference type="ARBA" id="ARBA00006462"/>
    </source>
</evidence>
<evidence type="ECO:0000256" key="22">
    <source>
        <dbReference type="ARBA" id="ARBA00059245"/>
    </source>
</evidence>
<gene>
    <name evidence="25" type="ORF">AFUS01_LOCUS30718</name>
</gene>
<evidence type="ECO:0000256" key="11">
    <source>
        <dbReference type="ARBA" id="ARBA00022741"/>
    </source>
</evidence>
<comment type="cofactor">
    <cofactor evidence="1">
        <name>Mn(2+)</name>
        <dbReference type="ChEBI" id="CHEBI:29035"/>
    </cofactor>
</comment>
<evidence type="ECO:0000256" key="14">
    <source>
        <dbReference type="ARBA" id="ARBA00023136"/>
    </source>
</evidence>
<keyword evidence="14 23" id="KW-0472">Membrane</keyword>
<evidence type="ECO:0000256" key="2">
    <source>
        <dbReference type="ARBA" id="ARBA00004606"/>
    </source>
</evidence>
<dbReference type="GO" id="GO:0016263">
    <property type="term" value="F:glycoprotein-N-acetylgalactosamine 3-beta-galactosyltransferase activity"/>
    <property type="evidence" value="ECO:0007669"/>
    <property type="project" value="UniProtKB-EC"/>
</dbReference>
<organism evidence="25 26">
    <name type="scientific">Allacma fusca</name>
    <dbReference type="NCBI Taxonomy" id="39272"/>
    <lineage>
        <taxon>Eukaryota</taxon>
        <taxon>Metazoa</taxon>
        <taxon>Ecdysozoa</taxon>
        <taxon>Arthropoda</taxon>
        <taxon>Hexapoda</taxon>
        <taxon>Collembola</taxon>
        <taxon>Symphypleona</taxon>
        <taxon>Sminthuridae</taxon>
        <taxon>Allacma</taxon>
    </lineage>
</organism>
<evidence type="ECO:0000256" key="3">
    <source>
        <dbReference type="ARBA" id="ARBA00004922"/>
    </source>
</evidence>
<keyword evidence="16" id="KW-0325">Glycoprotein</keyword>
<keyword evidence="26" id="KW-1185">Reference proteome</keyword>
<dbReference type="EC" id="2.4.1.122" evidence="6"/>